<dbReference type="EMBL" id="WHWB01032193">
    <property type="protein sequence ID" value="KAJ7426575.1"/>
    <property type="molecule type" value="Genomic_DNA"/>
</dbReference>
<keyword evidence="2" id="KW-1185">Reference proteome</keyword>
<reference evidence="1" key="1">
    <citation type="submission" date="2019-10" db="EMBL/GenBank/DDBJ databases">
        <authorList>
            <person name="Soares A.E.R."/>
            <person name="Aleixo A."/>
            <person name="Schneider P."/>
            <person name="Miyaki C.Y."/>
            <person name="Schneider M.P."/>
            <person name="Mello C."/>
            <person name="Vasconcelos A.T.R."/>
        </authorList>
    </citation>
    <scope>NUCLEOTIDE SEQUENCE</scope>
    <source>
        <tissue evidence="1">Muscle</tissue>
    </source>
</reference>
<sequence length="193" mass="21326">MKKNCVMQLLKETMFSFMRNLNRSFGMLVEKQQMSRKERLLRKKYRHMKMTIGPSEDDHSQNRGQKVVLAGFLASGGPSGSRDKMAALSPGGKRTKQEAAAVAVWKLRYAMLAPGMGGAGKLLVLIQEPFVVSKKKSPFTTHLLEVTLASVLTLEYNEELDPGVCRLKEPSGPPQAFTSLVVQAGPFPCSCEH</sequence>
<organism evidence="1 2">
    <name type="scientific">Willisornis vidua</name>
    <name type="common">Xingu scale-backed antbird</name>
    <dbReference type="NCBI Taxonomy" id="1566151"/>
    <lineage>
        <taxon>Eukaryota</taxon>
        <taxon>Metazoa</taxon>
        <taxon>Chordata</taxon>
        <taxon>Craniata</taxon>
        <taxon>Vertebrata</taxon>
        <taxon>Euteleostomi</taxon>
        <taxon>Archelosauria</taxon>
        <taxon>Archosauria</taxon>
        <taxon>Dinosauria</taxon>
        <taxon>Saurischia</taxon>
        <taxon>Theropoda</taxon>
        <taxon>Coelurosauria</taxon>
        <taxon>Aves</taxon>
        <taxon>Neognathae</taxon>
        <taxon>Neoaves</taxon>
        <taxon>Telluraves</taxon>
        <taxon>Australaves</taxon>
        <taxon>Passeriformes</taxon>
        <taxon>Thamnophilidae</taxon>
        <taxon>Willisornis</taxon>
    </lineage>
</organism>
<gene>
    <name evidence="1" type="ORF">WISP_14529</name>
</gene>
<comment type="caution">
    <text evidence="1">The sequence shown here is derived from an EMBL/GenBank/DDBJ whole genome shotgun (WGS) entry which is preliminary data.</text>
</comment>
<evidence type="ECO:0000313" key="2">
    <source>
        <dbReference type="Proteomes" id="UP001145742"/>
    </source>
</evidence>
<proteinExistence type="predicted"/>
<dbReference type="Proteomes" id="UP001145742">
    <property type="component" value="Unassembled WGS sequence"/>
</dbReference>
<accession>A0ABQ9DQG5</accession>
<evidence type="ECO:0000313" key="1">
    <source>
        <dbReference type="EMBL" id="KAJ7426575.1"/>
    </source>
</evidence>
<protein>
    <submittedName>
        <fullName evidence="1">Uncharacterized protein</fullName>
    </submittedName>
</protein>
<name>A0ABQ9DQG5_9PASS</name>